<accession>A0A074YXQ8</accession>
<dbReference type="AlphaFoldDB" id="A0A074YXQ8"/>
<evidence type="ECO:0000313" key="1">
    <source>
        <dbReference type="EMBL" id="KEQ98972.1"/>
    </source>
</evidence>
<reference evidence="1 2" key="1">
    <citation type="journal article" date="2014" name="BMC Genomics">
        <title>Genome sequencing of four Aureobasidium pullulans varieties: biotechnological potential, stress tolerance, and description of new species.</title>
        <authorList>
            <person name="Gostin Ar C."/>
            <person name="Ohm R.A."/>
            <person name="Kogej T."/>
            <person name="Sonjak S."/>
            <person name="Turk M."/>
            <person name="Zajc J."/>
            <person name="Zalar P."/>
            <person name="Grube M."/>
            <person name="Sun H."/>
            <person name="Han J."/>
            <person name="Sharma A."/>
            <person name="Chiniquy J."/>
            <person name="Ngan C.Y."/>
            <person name="Lipzen A."/>
            <person name="Barry K."/>
            <person name="Grigoriev I.V."/>
            <person name="Gunde-Cimerman N."/>
        </authorList>
    </citation>
    <scope>NUCLEOTIDE SEQUENCE [LARGE SCALE GENOMIC DNA]</scope>
    <source>
        <strain evidence="1 2">EXF-2481</strain>
    </source>
</reference>
<name>A0A074YXQ8_AURSE</name>
<gene>
    <name evidence="1" type="ORF">AUEXF2481DRAFT_387166</name>
</gene>
<dbReference type="RefSeq" id="XP_013347716.1">
    <property type="nucleotide sequence ID" value="XM_013492262.1"/>
</dbReference>
<dbReference type="Proteomes" id="UP000030641">
    <property type="component" value="Unassembled WGS sequence"/>
</dbReference>
<organism evidence="1 2">
    <name type="scientific">Aureobasidium subglaciale (strain EXF-2481)</name>
    <name type="common">Aureobasidium pullulans var. subglaciale</name>
    <dbReference type="NCBI Taxonomy" id="1043005"/>
    <lineage>
        <taxon>Eukaryota</taxon>
        <taxon>Fungi</taxon>
        <taxon>Dikarya</taxon>
        <taxon>Ascomycota</taxon>
        <taxon>Pezizomycotina</taxon>
        <taxon>Dothideomycetes</taxon>
        <taxon>Dothideomycetidae</taxon>
        <taxon>Dothideales</taxon>
        <taxon>Saccotheciaceae</taxon>
        <taxon>Aureobasidium</taxon>
    </lineage>
</organism>
<dbReference type="EMBL" id="KL584751">
    <property type="protein sequence ID" value="KEQ98972.1"/>
    <property type="molecule type" value="Genomic_DNA"/>
</dbReference>
<sequence>MIRAGQRRAATTQNYINLAVMVLFSLLSFFSSLISCGVSVCFTPLPCLASSACSAVTCLIQAFVVSSLSSPNLQTAS</sequence>
<protein>
    <submittedName>
        <fullName evidence="1">Uncharacterized protein</fullName>
    </submittedName>
</protein>
<keyword evidence="2" id="KW-1185">Reference proteome</keyword>
<dbReference type="HOGENOM" id="CLU_2637671_0_0_1"/>
<proteinExistence type="predicted"/>
<evidence type="ECO:0000313" key="2">
    <source>
        <dbReference type="Proteomes" id="UP000030641"/>
    </source>
</evidence>
<dbReference type="GeneID" id="25366182"/>
<dbReference type="InParanoid" id="A0A074YXQ8"/>